<gene>
    <name evidence="2" type="primary">spxA_1</name>
    <name evidence="2" type="ORF">BN1050_00900</name>
</gene>
<dbReference type="EMBL" id="LN483074">
    <property type="protein sequence ID" value="CEA01413.1"/>
    <property type="molecule type" value="Genomic_DNA"/>
</dbReference>
<evidence type="ECO:0000256" key="1">
    <source>
        <dbReference type="PROSITE-ProRule" id="PRU01282"/>
    </source>
</evidence>
<reference evidence="2" key="1">
    <citation type="submission" date="2014-07" db="EMBL/GenBank/DDBJ databases">
        <authorList>
            <person name="Urmite Genomes Urmite Genomes"/>
        </authorList>
    </citation>
    <scope>NUCLEOTIDE SEQUENCE</scope>
    <source>
        <strain evidence="2">13S34_air</strain>
    </source>
</reference>
<sequence length="134" mass="15732">MTVTIYSQASCSSSRKALKWLKENEIPFKEKRITSQPLTLAEFKEILSMTEDGTDEIIATNSNDYKNLNLDIEQLSIQELYDVIQEHPRMLRSPILIDEKRIQVGYNEMDIRRFIPRKVRAFELHAMQRLAQES</sequence>
<dbReference type="SUPFAM" id="SSF52833">
    <property type="entry name" value="Thioredoxin-like"/>
    <property type="match status" value="1"/>
</dbReference>
<dbReference type="PANTHER" id="PTHR30041:SF7">
    <property type="entry name" value="GLOBAL TRANSCRIPTIONAL REGULATOR SPX"/>
    <property type="match status" value="1"/>
</dbReference>
<dbReference type="HOGENOM" id="CLU_116644_1_1_9"/>
<comment type="similarity">
    <text evidence="1">Belongs to the ArsC family.</text>
</comment>
<dbReference type="AlphaFoldDB" id="A0A078M205"/>
<dbReference type="InterPro" id="IPR036249">
    <property type="entry name" value="Thioredoxin-like_sf"/>
</dbReference>
<dbReference type="NCBIfam" id="TIGR01617">
    <property type="entry name" value="arsC_related"/>
    <property type="match status" value="1"/>
</dbReference>
<dbReference type="PATRIC" id="fig|1461583.4.peg.860"/>
<proteinExistence type="inferred from homology"/>
<dbReference type="InterPro" id="IPR006660">
    <property type="entry name" value="Arsenate_reductase-like"/>
</dbReference>
<dbReference type="InterPro" id="IPR006504">
    <property type="entry name" value="Tscrpt_reg_Spx/MgsR"/>
</dbReference>
<dbReference type="NCBIfam" id="NF002459">
    <property type="entry name" value="PRK01655.1"/>
    <property type="match status" value="1"/>
</dbReference>
<dbReference type="Gene3D" id="3.40.30.10">
    <property type="entry name" value="Glutaredoxin"/>
    <property type="match status" value="1"/>
</dbReference>
<organism evidence="2">
    <name type="scientific">Metalysinibacillus saudimassiliensis</name>
    <dbReference type="NCBI Taxonomy" id="1461583"/>
    <lineage>
        <taxon>Bacteria</taxon>
        <taxon>Bacillati</taxon>
        <taxon>Bacillota</taxon>
        <taxon>Bacilli</taxon>
        <taxon>Bacillales</taxon>
        <taxon>Caryophanaceae</taxon>
        <taxon>Metalysinibacillus</taxon>
    </lineage>
</organism>
<dbReference type="CDD" id="cd03032">
    <property type="entry name" value="ArsC_Spx"/>
    <property type="match status" value="1"/>
</dbReference>
<name>A0A078M205_9BACL</name>
<dbReference type="PROSITE" id="PS51353">
    <property type="entry name" value="ARSC"/>
    <property type="match status" value="1"/>
</dbReference>
<protein>
    <submittedName>
        <fullName evidence="2">Regulatory protein Spx</fullName>
    </submittedName>
</protein>
<dbReference type="Pfam" id="PF03960">
    <property type="entry name" value="ArsC"/>
    <property type="match status" value="1"/>
</dbReference>
<accession>A0A078M205</accession>
<evidence type="ECO:0000313" key="2">
    <source>
        <dbReference type="EMBL" id="CEA01413.1"/>
    </source>
</evidence>
<dbReference type="PANTHER" id="PTHR30041">
    <property type="entry name" value="ARSENATE REDUCTASE"/>
    <property type="match status" value="1"/>
</dbReference>